<dbReference type="AlphaFoldDB" id="A0A370TIP5"/>
<reference evidence="2 3" key="1">
    <citation type="journal article" date="2018" name="IMA Fungus">
        <title>IMA Genome-F 9: Draft genome sequence of Annulohypoxylon stygium, Aspergillus mulundensis, Berkeleyomyces basicola (syn. Thielaviopsis basicola), Ceratocystis smalleyi, two Cercospora beticola strains, Coleophoma cylindrospora, Fusarium fracticaudum, Phialophora cf. hyalina, and Morchella septimelata.</title>
        <authorList>
            <person name="Wingfield B.D."/>
            <person name="Bills G.F."/>
            <person name="Dong Y."/>
            <person name="Huang W."/>
            <person name="Nel W.J."/>
            <person name="Swalarsk-Parry B.S."/>
            <person name="Vaghefi N."/>
            <person name="Wilken P.M."/>
            <person name="An Z."/>
            <person name="de Beer Z.W."/>
            <person name="De Vos L."/>
            <person name="Chen L."/>
            <person name="Duong T.A."/>
            <person name="Gao Y."/>
            <person name="Hammerbacher A."/>
            <person name="Kikkert J.R."/>
            <person name="Li Y."/>
            <person name="Li H."/>
            <person name="Li K."/>
            <person name="Li Q."/>
            <person name="Liu X."/>
            <person name="Ma X."/>
            <person name="Naidoo K."/>
            <person name="Pethybridge S.J."/>
            <person name="Sun J."/>
            <person name="Steenkamp E.T."/>
            <person name="van der Nest M.A."/>
            <person name="van Wyk S."/>
            <person name="Wingfield M.J."/>
            <person name="Xiong C."/>
            <person name="Yue Q."/>
            <person name="Zhang X."/>
        </authorList>
    </citation>
    <scope>NUCLEOTIDE SEQUENCE [LARGE SCALE GENOMIC DNA]</scope>
    <source>
        <strain evidence="2 3">BP 5553</strain>
    </source>
</reference>
<dbReference type="InterPro" id="IPR056632">
    <property type="entry name" value="DUF7730"/>
</dbReference>
<proteinExistence type="predicted"/>
<accession>A0A370TIP5</accession>
<dbReference type="EMBL" id="NPIC01000006">
    <property type="protein sequence ID" value="RDL35223.1"/>
    <property type="molecule type" value="Genomic_DNA"/>
</dbReference>
<dbReference type="GeneID" id="43600003"/>
<comment type="caution">
    <text evidence="2">The sequence shown here is derived from an EMBL/GenBank/DDBJ whole genome shotgun (WGS) entry which is preliminary data.</text>
</comment>
<feature type="domain" description="DUF7730" evidence="1">
    <location>
        <begin position="18"/>
        <end position="95"/>
    </location>
</feature>
<sequence length="127" mass="14212">MYLPPRAWPIGFTAANSNPKTAEAEWEACWRAFARLQVRALVVEILDDGIRVPEEALLQPLRNIKAGELEVVLPWPKGLETSGEFGDAGFAVRRPPEGTNVMVHWDVDKGNPGVGKGRGVWERLRRR</sequence>
<evidence type="ECO:0000259" key="1">
    <source>
        <dbReference type="Pfam" id="PF24864"/>
    </source>
</evidence>
<keyword evidence="3" id="KW-1185">Reference proteome</keyword>
<dbReference type="Pfam" id="PF24864">
    <property type="entry name" value="DUF7730"/>
    <property type="match status" value="1"/>
</dbReference>
<protein>
    <recommendedName>
        <fullName evidence="1">DUF7730 domain-containing protein</fullName>
    </recommendedName>
</protein>
<dbReference type="RefSeq" id="XP_031868046.1">
    <property type="nucleotide sequence ID" value="XM_032015777.1"/>
</dbReference>
<gene>
    <name evidence="2" type="ORF">BP5553_07154</name>
</gene>
<dbReference type="OrthoDB" id="4757095at2759"/>
<evidence type="ECO:0000313" key="3">
    <source>
        <dbReference type="Proteomes" id="UP000254866"/>
    </source>
</evidence>
<evidence type="ECO:0000313" key="2">
    <source>
        <dbReference type="EMBL" id="RDL35223.1"/>
    </source>
</evidence>
<name>A0A370TIP5_9HELO</name>
<organism evidence="2 3">
    <name type="scientific">Venustampulla echinocandica</name>
    <dbReference type="NCBI Taxonomy" id="2656787"/>
    <lineage>
        <taxon>Eukaryota</taxon>
        <taxon>Fungi</taxon>
        <taxon>Dikarya</taxon>
        <taxon>Ascomycota</taxon>
        <taxon>Pezizomycotina</taxon>
        <taxon>Leotiomycetes</taxon>
        <taxon>Helotiales</taxon>
        <taxon>Pleuroascaceae</taxon>
        <taxon>Venustampulla</taxon>
    </lineage>
</organism>
<dbReference type="Proteomes" id="UP000254866">
    <property type="component" value="Unassembled WGS sequence"/>
</dbReference>